<accession>A0ABW0FM15</accession>
<dbReference type="RefSeq" id="WP_374038608.1">
    <property type="nucleotide sequence ID" value="NZ_CP169082.1"/>
</dbReference>
<protein>
    <recommendedName>
        <fullName evidence="4">DUF2970 domain-containing protein</fullName>
    </recommendedName>
</protein>
<dbReference type="Proteomes" id="UP001596152">
    <property type="component" value="Unassembled WGS sequence"/>
</dbReference>
<evidence type="ECO:0008006" key="4">
    <source>
        <dbReference type="Google" id="ProtNLM"/>
    </source>
</evidence>
<reference evidence="3" key="1">
    <citation type="journal article" date="2019" name="Int. J. Syst. Evol. Microbiol.">
        <title>The Global Catalogue of Microorganisms (GCM) 10K type strain sequencing project: providing services to taxonomists for standard genome sequencing and annotation.</title>
        <authorList>
            <consortium name="The Broad Institute Genomics Platform"/>
            <consortium name="The Broad Institute Genome Sequencing Center for Infectious Disease"/>
            <person name="Wu L."/>
            <person name="Ma J."/>
        </authorList>
    </citation>
    <scope>NUCLEOTIDE SEQUENCE [LARGE SCALE GENOMIC DNA]</scope>
    <source>
        <strain evidence="3">JCM 12125</strain>
    </source>
</reference>
<gene>
    <name evidence="2" type="ORF">ACFPIE_02100</name>
</gene>
<evidence type="ECO:0000313" key="3">
    <source>
        <dbReference type="Proteomes" id="UP001596152"/>
    </source>
</evidence>
<keyword evidence="1" id="KW-0812">Transmembrane</keyword>
<keyword evidence="3" id="KW-1185">Reference proteome</keyword>
<proteinExistence type="predicted"/>
<keyword evidence="1" id="KW-1133">Transmembrane helix</keyword>
<dbReference type="EMBL" id="JBHSLF010000002">
    <property type="protein sequence ID" value="MFC5342687.1"/>
    <property type="molecule type" value="Genomic_DNA"/>
</dbReference>
<evidence type="ECO:0000256" key="1">
    <source>
        <dbReference type="SAM" id="Phobius"/>
    </source>
</evidence>
<name>A0ABW0FM15_9CAUL</name>
<sequence length="53" mass="5712">MALLDTAHRVSSVRAPSKRFTERDFHPALCLATGFGVIIGAAAFVHIAFKVLT</sequence>
<evidence type="ECO:0000313" key="2">
    <source>
        <dbReference type="EMBL" id="MFC5342687.1"/>
    </source>
</evidence>
<comment type="caution">
    <text evidence="2">The sequence shown here is derived from an EMBL/GenBank/DDBJ whole genome shotgun (WGS) entry which is preliminary data.</text>
</comment>
<keyword evidence="1" id="KW-0472">Membrane</keyword>
<organism evidence="2 3">
    <name type="scientific">Brevundimonas staleyi</name>
    <dbReference type="NCBI Taxonomy" id="74326"/>
    <lineage>
        <taxon>Bacteria</taxon>
        <taxon>Pseudomonadati</taxon>
        <taxon>Pseudomonadota</taxon>
        <taxon>Alphaproteobacteria</taxon>
        <taxon>Caulobacterales</taxon>
        <taxon>Caulobacteraceae</taxon>
        <taxon>Brevundimonas</taxon>
    </lineage>
</organism>
<feature type="transmembrane region" description="Helical" evidence="1">
    <location>
        <begin position="28"/>
        <end position="49"/>
    </location>
</feature>